<accession>A0A6J6HCA9</accession>
<sequence length="148" mass="15385">MGINESSTRDSRPLLPGGVAATRRSIRRRGGFMGIGVAASLWLSGVVLSWFLPGTIGGAFSFLTMVMALPVMPILGMPAAGGGQRLLIAVALSSVIWWFIGQTVAARVSKRPVVGWREWAKEFAVLGLGLWIGAAGALIIGALALGGL</sequence>
<keyword evidence="1" id="KW-1133">Transmembrane helix</keyword>
<feature type="transmembrane region" description="Helical" evidence="1">
    <location>
        <begin position="58"/>
        <end position="79"/>
    </location>
</feature>
<evidence type="ECO:0000256" key="1">
    <source>
        <dbReference type="SAM" id="Phobius"/>
    </source>
</evidence>
<evidence type="ECO:0000313" key="2">
    <source>
        <dbReference type="EMBL" id="CAB4608925.1"/>
    </source>
</evidence>
<dbReference type="AlphaFoldDB" id="A0A6J6HCA9"/>
<gene>
    <name evidence="2" type="ORF">UFOPK1874_00291</name>
</gene>
<feature type="transmembrane region" description="Helical" evidence="1">
    <location>
        <begin position="86"/>
        <end position="105"/>
    </location>
</feature>
<feature type="transmembrane region" description="Helical" evidence="1">
    <location>
        <begin position="125"/>
        <end position="145"/>
    </location>
</feature>
<dbReference type="EMBL" id="CAEZUX010000016">
    <property type="protein sequence ID" value="CAB4608925.1"/>
    <property type="molecule type" value="Genomic_DNA"/>
</dbReference>
<keyword evidence="1" id="KW-0812">Transmembrane</keyword>
<feature type="transmembrane region" description="Helical" evidence="1">
    <location>
        <begin position="32"/>
        <end position="52"/>
    </location>
</feature>
<reference evidence="2" key="1">
    <citation type="submission" date="2020-05" db="EMBL/GenBank/DDBJ databases">
        <authorList>
            <person name="Chiriac C."/>
            <person name="Salcher M."/>
            <person name="Ghai R."/>
            <person name="Kavagutti S V."/>
        </authorList>
    </citation>
    <scope>NUCLEOTIDE SEQUENCE</scope>
</reference>
<protein>
    <submittedName>
        <fullName evidence="2">Unannotated protein</fullName>
    </submittedName>
</protein>
<name>A0A6J6HCA9_9ZZZZ</name>
<keyword evidence="1" id="KW-0472">Membrane</keyword>
<organism evidence="2">
    <name type="scientific">freshwater metagenome</name>
    <dbReference type="NCBI Taxonomy" id="449393"/>
    <lineage>
        <taxon>unclassified sequences</taxon>
        <taxon>metagenomes</taxon>
        <taxon>ecological metagenomes</taxon>
    </lineage>
</organism>
<proteinExistence type="predicted"/>